<feature type="region of interest" description="Disordered" evidence="1">
    <location>
        <begin position="1"/>
        <end position="21"/>
    </location>
</feature>
<evidence type="ECO:0000313" key="3">
    <source>
        <dbReference type="Proteomes" id="UP000054350"/>
    </source>
</evidence>
<dbReference type="EMBL" id="GG745352">
    <property type="protein sequence ID" value="KNE67215.1"/>
    <property type="molecule type" value="Genomic_DNA"/>
</dbReference>
<evidence type="ECO:0000313" key="2">
    <source>
        <dbReference type="EMBL" id="KNE67215.1"/>
    </source>
</evidence>
<protein>
    <submittedName>
        <fullName evidence="2">Uncharacterized protein</fullName>
    </submittedName>
</protein>
<keyword evidence="3" id="KW-1185">Reference proteome</keyword>
<feature type="compositionally biased region" description="Low complexity" evidence="1">
    <location>
        <begin position="76"/>
        <end position="90"/>
    </location>
</feature>
<reference evidence="3" key="2">
    <citation type="submission" date="2009-11" db="EMBL/GenBank/DDBJ databases">
        <title>The Genome Sequence of Allomyces macrogynus strain ATCC 38327.</title>
        <authorList>
            <consortium name="The Broad Institute Genome Sequencing Platform"/>
            <person name="Russ C."/>
            <person name="Cuomo C."/>
            <person name="Shea T."/>
            <person name="Young S.K."/>
            <person name="Zeng Q."/>
            <person name="Koehrsen M."/>
            <person name="Haas B."/>
            <person name="Borodovsky M."/>
            <person name="Guigo R."/>
            <person name="Alvarado L."/>
            <person name="Berlin A."/>
            <person name="Borenstein D."/>
            <person name="Chen Z."/>
            <person name="Engels R."/>
            <person name="Freedman E."/>
            <person name="Gellesch M."/>
            <person name="Goldberg J."/>
            <person name="Griggs A."/>
            <person name="Gujja S."/>
            <person name="Heiman D."/>
            <person name="Hepburn T."/>
            <person name="Howarth C."/>
            <person name="Jen D."/>
            <person name="Larson L."/>
            <person name="Lewis B."/>
            <person name="Mehta T."/>
            <person name="Park D."/>
            <person name="Pearson M."/>
            <person name="Roberts A."/>
            <person name="Saif S."/>
            <person name="Shenoy N."/>
            <person name="Sisk P."/>
            <person name="Stolte C."/>
            <person name="Sykes S."/>
            <person name="Walk T."/>
            <person name="White J."/>
            <person name="Yandava C."/>
            <person name="Burger G."/>
            <person name="Gray M.W."/>
            <person name="Holland P.W.H."/>
            <person name="King N."/>
            <person name="Lang F.B.F."/>
            <person name="Roger A.J."/>
            <person name="Ruiz-Trillo I."/>
            <person name="Lander E."/>
            <person name="Nusbaum C."/>
        </authorList>
    </citation>
    <scope>NUCLEOTIDE SEQUENCE [LARGE SCALE GENOMIC DNA]</scope>
    <source>
        <strain evidence="3">ATCC 38327</strain>
    </source>
</reference>
<accession>A0A0L0SXT9</accession>
<name>A0A0L0SXT9_ALLM3</name>
<proteinExistence type="predicted"/>
<evidence type="ECO:0000256" key="1">
    <source>
        <dbReference type="SAM" id="MobiDB-lite"/>
    </source>
</evidence>
<dbReference type="AlphaFoldDB" id="A0A0L0SXT9"/>
<reference evidence="2 3" key="1">
    <citation type="submission" date="2009-11" db="EMBL/GenBank/DDBJ databases">
        <title>Annotation of Allomyces macrogynus ATCC 38327.</title>
        <authorList>
            <consortium name="The Broad Institute Genome Sequencing Platform"/>
            <person name="Russ C."/>
            <person name="Cuomo C."/>
            <person name="Burger G."/>
            <person name="Gray M.W."/>
            <person name="Holland P.W.H."/>
            <person name="King N."/>
            <person name="Lang F.B.F."/>
            <person name="Roger A.J."/>
            <person name="Ruiz-Trillo I."/>
            <person name="Young S.K."/>
            <person name="Zeng Q."/>
            <person name="Gargeya S."/>
            <person name="Fitzgerald M."/>
            <person name="Haas B."/>
            <person name="Abouelleil A."/>
            <person name="Alvarado L."/>
            <person name="Arachchi H.M."/>
            <person name="Berlin A."/>
            <person name="Chapman S.B."/>
            <person name="Gearin G."/>
            <person name="Goldberg J."/>
            <person name="Griggs A."/>
            <person name="Gujja S."/>
            <person name="Hansen M."/>
            <person name="Heiman D."/>
            <person name="Howarth C."/>
            <person name="Larimer J."/>
            <person name="Lui A."/>
            <person name="MacDonald P.J.P."/>
            <person name="McCowen C."/>
            <person name="Montmayeur A."/>
            <person name="Murphy C."/>
            <person name="Neiman D."/>
            <person name="Pearson M."/>
            <person name="Priest M."/>
            <person name="Roberts A."/>
            <person name="Saif S."/>
            <person name="Shea T."/>
            <person name="Sisk P."/>
            <person name="Stolte C."/>
            <person name="Sykes S."/>
            <person name="Wortman J."/>
            <person name="Nusbaum C."/>
            <person name="Birren B."/>
        </authorList>
    </citation>
    <scope>NUCLEOTIDE SEQUENCE [LARGE SCALE GENOMIC DNA]</scope>
    <source>
        <strain evidence="2 3">ATCC 38327</strain>
    </source>
</reference>
<sequence>MHPALRALFNKDDAPPPVMDTGYPPPVPVHAPVMAAPAAAAAVPTVTIGPVKAAPTTHERDSKHSRRRPSDRGRCRSAARTARTARTGTAPVAVPSTLPFDPREDYVSKLNVFHHRAQLALLIYEEIDASLAGRPQLRFLLRFEGRA</sequence>
<feature type="region of interest" description="Disordered" evidence="1">
    <location>
        <begin position="48"/>
        <end position="90"/>
    </location>
</feature>
<dbReference type="Proteomes" id="UP000054350">
    <property type="component" value="Unassembled WGS sequence"/>
</dbReference>
<gene>
    <name evidence="2" type="ORF">AMAG_12286</name>
</gene>
<feature type="compositionally biased region" description="Basic and acidic residues" evidence="1">
    <location>
        <begin position="57"/>
        <end position="74"/>
    </location>
</feature>
<dbReference type="VEuPathDB" id="FungiDB:AMAG_12286"/>
<organism evidence="2 3">
    <name type="scientific">Allomyces macrogynus (strain ATCC 38327)</name>
    <name type="common">Allomyces javanicus var. macrogynus</name>
    <dbReference type="NCBI Taxonomy" id="578462"/>
    <lineage>
        <taxon>Eukaryota</taxon>
        <taxon>Fungi</taxon>
        <taxon>Fungi incertae sedis</taxon>
        <taxon>Blastocladiomycota</taxon>
        <taxon>Blastocladiomycetes</taxon>
        <taxon>Blastocladiales</taxon>
        <taxon>Blastocladiaceae</taxon>
        <taxon>Allomyces</taxon>
    </lineage>
</organism>